<dbReference type="AlphaFoldDB" id="A0A2T0KDA9"/>
<keyword evidence="1" id="KW-0812">Transmembrane</keyword>
<dbReference type="GO" id="GO:0030246">
    <property type="term" value="F:carbohydrate binding"/>
    <property type="evidence" value="ECO:0007669"/>
    <property type="project" value="UniProtKB-KW"/>
</dbReference>
<keyword evidence="3" id="KW-1185">Reference proteome</keyword>
<dbReference type="RefSeq" id="WP_106319271.1">
    <property type="nucleotide sequence ID" value="NZ_BOMO01000001.1"/>
</dbReference>
<name>A0A2T0KDA9_9ACTN</name>
<evidence type="ECO:0000313" key="2">
    <source>
        <dbReference type="EMBL" id="PRX21295.1"/>
    </source>
</evidence>
<dbReference type="SUPFAM" id="SSF50370">
    <property type="entry name" value="Ricin B-like lectins"/>
    <property type="match status" value="1"/>
</dbReference>
<proteinExistence type="predicted"/>
<accession>A0A2T0KDA9</accession>
<gene>
    <name evidence="2" type="ORF">CLV67_10669</name>
</gene>
<sequence>MISLRFSRDDRGSLPMAVMVVTVGIVMSAMLLPVILQQIKTTRGIVDRNTALNGAQVGLDVVMARVRAASVDENGDGIPEGQLEDMPQCTVTGDAGVDGTGEKLKYKVTIKYFDQEGNKIDCPLSKVPATATVTSEGLSPQYADSTDPTRQSAGSRTLSATYVFSTSNNNIPGGAIKIASSSVGSLCFDAGSNKPAAGAALTAKLCNGSATQQFGYTPDLYLKLINSENTANGGYGMCLAPAETKRANGLAVAFKNCPTASNSTEFQWSLDGSSRFHSTSPSQGIESYCINMKAASTVGSAIILNGCGSDSTLVIWRSDAGVGAGMAGARTNQLVNYRQFSRCLDVTNQDTNQSYMIAWFCKQSPKGAVDWNQIWKQPIPVAPATSKTGPLAVTRDITKAEADRAYFCLKSPQSDGAKVYVTTVSCNPNSTTLAKELLWTVYYATDSYATSYRIVDTTGKLCLQPTDLNATPKDTHSDGTSKVKVEKCNSSELQKWNAPANINKLTPITDVNEK</sequence>
<comment type="caution">
    <text evidence="2">The sequence shown here is derived from an EMBL/GenBank/DDBJ whole genome shotgun (WGS) entry which is preliminary data.</text>
</comment>
<dbReference type="Proteomes" id="UP000239415">
    <property type="component" value="Unassembled WGS sequence"/>
</dbReference>
<protein>
    <submittedName>
        <fullName evidence="2">Ricin-type beta-trefoil lectin protein</fullName>
    </submittedName>
</protein>
<evidence type="ECO:0000313" key="3">
    <source>
        <dbReference type="Proteomes" id="UP000239415"/>
    </source>
</evidence>
<dbReference type="Gene3D" id="2.80.10.50">
    <property type="match status" value="2"/>
</dbReference>
<keyword evidence="1" id="KW-1133">Transmembrane helix</keyword>
<keyword evidence="2" id="KW-0430">Lectin</keyword>
<dbReference type="EMBL" id="PVMZ01000006">
    <property type="protein sequence ID" value="PRX21295.1"/>
    <property type="molecule type" value="Genomic_DNA"/>
</dbReference>
<dbReference type="OrthoDB" id="4816288at2"/>
<dbReference type="PROSITE" id="PS50231">
    <property type="entry name" value="RICIN_B_LECTIN"/>
    <property type="match status" value="2"/>
</dbReference>
<organism evidence="2 3">
    <name type="scientific">Actinoplanes italicus</name>
    <dbReference type="NCBI Taxonomy" id="113567"/>
    <lineage>
        <taxon>Bacteria</taxon>
        <taxon>Bacillati</taxon>
        <taxon>Actinomycetota</taxon>
        <taxon>Actinomycetes</taxon>
        <taxon>Micromonosporales</taxon>
        <taxon>Micromonosporaceae</taxon>
        <taxon>Actinoplanes</taxon>
    </lineage>
</organism>
<dbReference type="InterPro" id="IPR035992">
    <property type="entry name" value="Ricin_B-like_lectins"/>
</dbReference>
<evidence type="ECO:0000256" key="1">
    <source>
        <dbReference type="SAM" id="Phobius"/>
    </source>
</evidence>
<keyword evidence="1" id="KW-0472">Membrane</keyword>
<feature type="transmembrane region" description="Helical" evidence="1">
    <location>
        <begin position="12"/>
        <end position="36"/>
    </location>
</feature>
<reference evidence="2 3" key="1">
    <citation type="submission" date="2018-03" db="EMBL/GenBank/DDBJ databases">
        <title>Genomic Encyclopedia of Archaeal and Bacterial Type Strains, Phase II (KMG-II): from individual species to whole genera.</title>
        <authorList>
            <person name="Goeker M."/>
        </authorList>
    </citation>
    <scope>NUCLEOTIDE SEQUENCE [LARGE SCALE GENOMIC DNA]</scope>
    <source>
        <strain evidence="2 3">DSM 43146</strain>
    </source>
</reference>